<dbReference type="EMBL" id="CAJNNV010010465">
    <property type="protein sequence ID" value="CAE8598646.1"/>
    <property type="molecule type" value="Genomic_DNA"/>
</dbReference>
<dbReference type="Proteomes" id="UP000654075">
    <property type="component" value="Unassembled WGS sequence"/>
</dbReference>
<feature type="compositionally biased region" description="Acidic residues" evidence="2">
    <location>
        <begin position="208"/>
        <end position="227"/>
    </location>
</feature>
<dbReference type="AlphaFoldDB" id="A0A813E9F7"/>
<feature type="compositionally biased region" description="Basic residues" evidence="2">
    <location>
        <begin position="79"/>
        <end position="88"/>
    </location>
</feature>
<accession>A0A813E9F7</accession>
<protein>
    <submittedName>
        <fullName evidence="3">Uncharacterized protein</fullName>
    </submittedName>
</protein>
<feature type="compositionally biased region" description="Basic and acidic residues" evidence="2">
    <location>
        <begin position="123"/>
        <end position="135"/>
    </location>
</feature>
<evidence type="ECO:0000256" key="2">
    <source>
        <dbReference type="SAM" id="MobiDB-lite"/>
    </source>
</evidence>
<feature type="compositionally biased region" description="Low complexity" evidence="2">
    <location>
        <begin position="280"/>
        <end position="299"/>
    </location>
</feature>
<feature type="compositionally biased region" description="Basic residues" evidence="2">
    <location>
        <begin position="300"/>
        <end position="310"/>
    </location>
</feature>
<name>A0A813E9F7_POLGL</name>
<keyword evidence="4" id="KW-1185">Reference proteome</keyword>
<evidence type="ECO:0000313" key="4">
    <source>
        <dbReference type="Proteomes" id="UP000654075"/>
    </source>
</evidence>
<feature type="coiled-coil region" evidence="1">
    <location>
        <begin position="579"/>
        <end position="718"/>
    </location>
</feature>
<evidence type="ECO:0000256" key="1">
    <source>
        <dbReference type="SAM" id="Coils"/>
    </source>
</evidence>
<feature type="coiled-coil region" evidence="1">
    <location>
        <begin position="419"/>
        <end position="517"/>
    </location>
</feature>
<comment type="caution">
    <text evidence="3">The sequence shown here is derived from an EMBL/GenBank/DDBJ whole genome shotgun (WGS) entry which is preliminary data.</text>
</comment>
<feature type="compositionally biased region" description="Basic and acidic residues" evidence="2">
    <location>
        <begin position="311"/>
        <end position="322"/>
    </location>
</feature>
<feature type="compositionally biased region" description="Basic and acidic residues" evidence="2">
    <location>
        <begin position="928"/>
        <end position="939"/>
    </location>
</feature>
<proteinExistence type="predicted"/>
<feature type="region of interest" description="Disordered" evidence="2">
    <location>
        <begin position="863"/>
        <end position="898"/>
    </location>
</feature>
<feature type="region of interest" description="Disordered" evidence="2">
    <location>
        <begin position="912"/>
        <end position="940"/>
    </location>
</feature>
<evidence type="ECO:0000313" key="3">
    <source>
        <dbReference type="EMBL" id="CAE8598646.1"/>
    </source>
</evidence>
<feature type="compositionally biased region" description="Basic residues" evidence="2">
    <location>
        <begin position="136"/>
        <end position="147"/>
    </location>
</feature>
<organism evidence="3 4">
    <name type="scientific">Polarella glacialis</name>
    <name type="common">Dinoflagellate</name>
    <dbReference type="NCBI Taxonomy" id="89957"/>
    <lineage>
        <taxon>Eukaryota</taxon>
        <taxon>Sar</taxon>
        <taxon>Alveolata</taxon>
        <taxon>Dinophyceae</taxon>
        <taxon>Suessiales</taxon>
        <taxon>Suessiaceae</taxon>
        <taxon>Polarella</taxon>
    </lineage>
</organism>
<feature type="region of interest" description="Disordered" evidence="2">
    <location>
        <begin position="44"/>
        <end position="327"/>
    </location>
</feature>
<sequence>MGQWDAKSEKSLDDQITACQKSLEKAKRSGRENIAQVLQAKLESLLQPAGHTGRAGKAGARSGKKGNPDKASTGEDRKKKSLKLKSKRITIPADSIPDLGSDTAPESPRKSVARLRKKRKRAKAEETDRMEEQGPRKLRKTREKAKGKLPGLTSGSKSSLQSAVDILLRASAKARAARRAEGEDSEEELQPCPDFPIAPDSAGKSLGEADDVELEDGQMESGEEEDSNGAPDEVVEERPVKTAQAGARKADTAEAVPGDEASDDFFDAASEGEGADDGGEVSNSASAEGASGSRPGASGVRRREKKLRRKERLEGIRQRSQETHPSWVAAKTARVSGTLVKQGKSKMRGRRRTFVSETEAKFSSQARTVDVRYSTQTCATSDGTPVRNKPLINIEVDSEPSVVMKALVAKELLQVQLERDALLAARDGLLAENASLREQQNKAAGAATATQESSARQCAQLQEERRALQRRAQEVTEALAQVEEEKEDLQTRCWEEVEEQKRLLEASENRVAALLEEQAVVDRGGREATSSALKMQESHAVALAQLEDKLLSLRSEWQGEFMKLEQSKVTIVQQFGRQTADLGRQLSEARAEVVRLQEERAATTQRSQEDRSALLRHWHEEVMRLREEKAAAVASLEEEKLALNRRWQAELAHVQAAKESAVAELEKEKASLRKKWQASLEELSRLQAQSAALEGKLREEHMAKMSALETQRAEAFRRNQEELGRLLEEKAAESAELQIERVALHRRLNETLVMAETDKAAIESRLEQDKADLQSRLHEVCKENANLIQEQAALSERVGLEAAAVQYRQQEFFLQELQNCRAMRAEEVSRLGGMLAASAHRQAEAQSRSDLLEAELAKLRRRRPDASRLGGGERTARVEEVKPCMSPTSPFASPASLEGSPKIASISLFTEEEEAQLEAEAEPEEESSFGREDCKEGKLSSHHLLQSPDQLRWEPQMDVEASPAESNCSDRSRHPLNWGRLWSPSLADLIVGGADKTCVQSSSKNNEELAQAANEAQQGTLWNVMPRRIELDLEDLTAAEAALTA</sequence>
<reference evidence="3" key="1">
    <citation type="submission" date="2021-02" db="EMBL/GenBank/DDBJ databases">
        <authorList>
            <person name="Dougan E. K."/>
            <person name="Rhodes N."/>
            <person name="Thang M."/>
            <person name="Chan C."/>
        </authorList>
    </citation>
    <scope>NUCLEOTIDE SEQUENCE</scope>
</reference>
<feature type="compositionally biased region" description="Basic residues" evidence="2">
    <location>
        <begin position="111"/>
        <end position="122"/>
    </location>
</feature>
<gene>
    <name evidence="3" type="ORF">PGLA1383_LOCUS17047</name>
</gene>
<keyword evidence="1" id="KW-0175">Coiled coil</keyword>
<feature type="coiled-coil region" evidence="1">
    <location>
        <begin position="763"/>
        <end position="790"/>
    </location>
</feature>
<feature type="compositionally biased region" description="Basic and acidic residues" evidence="2">
    <location>
        <begin position="66"/>
        <end position="78"/>
    </location>
</feature>
<feature type="compositionally biased region" description="Acidic residues" evidence="2">
    <location>
        <begin position="912"/>
        <end position="927"/>
    </location>
</feature>
<feature type="compositionally biased region" description="Polar residues" evidence="2">
    <location>
        <begin position="153"/>
        <end position="162"/>
    </location>
</feature>